<dbReference type="InterPro" id="IPR034683">
    <property type="entry name" value="IspD/TarI"/>
</dbReference>
<protein>
    <recommendedName>
        <fullName evidence="11">Bifunctional enzyme IspD/IspF</fullName>
    </recommendedName>
    <domain>
        <recommendedName>
            <fullName evidence="11">2-C-methyl-D-erythritol 4-phosphate cytidylyltransferase</fullName>
            <ecNumber evidence="11">2.7.7.60</ecNumber>
        </recommendedName>
        <alternativeName>
            <fullName evidence="11">4-diphosphocytidyl-2C-methyl-D-erythritol synthase</fullName>
        </alternativeName>
        <alternativeName>
            <fullName evidence="11">MEP cytidylyltransferase</fullName>
            <shortName evidence="11">MCT</shortName>
        </alternativeName>
    </domain>
    <domain>
        <recommendedName>
            <fullName evidence="11">2-C-methyl-D-erythritol 2,4-cyclodiphosphate synthase</fullName>
            <shortName evidence="11">MECDP-synthase</shortName>
            <shortName evidence="11">MECPP-synthase</shortName>
            <shortName evidence="11">MECPS</shortName>
            <ecNumber evidence="11">4.6.1.12</ecNumber>
        </recommendedName>
    </domain>
</protein>
<evidence type="ECO:0000256" key="10">
    <source>
        <dbReference type="ARBA" id="ARBA00023268"/>
    </source>
</evidence>
<dbReference type="InterPro" id="IPR003526">
    <property type="entry name" value="MECDP_synthase"/>
</dbReference>
<dbReference type="HAMAP" id="MF_01520">
    <property type="entry name" value="IspDF"/>
    <property type="match status" value="1"/>
</dbReference>
<dbReference type="GO" id="GO:0046872">
    <property type="term" value="F:metal ion binding"/>
    <property type="evidence" value="ECO:0007669"/>
    <property type="project" value="UniProtKB-KW"/>
</dbReference>
<feature type="binding site" evidence="11">
    <location>
        <position position="254"/>
    </location>
    <ligand>
        <name>a divalent metal cation</name>
        <dbReference type="ChEBI" id="CHEBI:60240"/>
    </ligand>
</feature>
<reference evidence="13" key="1">
    <citation type="journal article" date="2021" name="PeerJ">
        <title>Extensive microbial diversity within the chicken gut microbiome revealed by metagenomics and culture.</title>
        <authorList>
            <person name="Gilroy R."/>
            <person name="Ravi A."/>
            <person name="Getino M."/>
            <person name="Pursley I."/>
            <person name="Horton D.L."/>
            <person name="Alikhan N.F."/>
            <person name="Baker D."/>
            <person name="Gharbi K."/>
            <person name="Hall N."/>
            <person name="Watson M."/>
            <person name="Adriaenssens E.M."/>
            <person name="Foster-Nyarko E."/>
            <person name="Jarju S."/>
            <person name="Secka A."/>
            <person name="Antonio M."/>
            <person name="Oren A."/>
            <person name="Chaudhuri R.R."/>
            <person name="La Ragione R."/>
            <person name="Hildebrand F."/>
            <person name="Pallen M.J."/>
        </authorList>
    </citation>
    <scope>NUCLEOTIDE SEQUENCE</scope>
    <source>
        <strain evidence="13">2239</strain>
    </source>
</reference>
<dbReference type="EMBL" id="DXFW01000020">
    <property type="protein sequence ID" value="HIX05884.1"/>
    <property type="molecule type" value="Genomic_DNA"/>
</dbReference>
<dbReference type="EC" id="2.7.7.60" evidence="11"/>
<organism evidence="13 14">
    <name type="scientific">Candidatus Allofournierella pullicola</name>
    <dbReference type="NCBI Taxonomy" id="2838596"/>
    <lineage>
        <taxon>Bacteria</taxon>
        <taxon>Bacillati</taxon>
        <taxon>Bacillota</taxon>
        <taxon>Clostridia</taxon>
        <taxon>Eubacteriales</taxon>
        <taxon>Oscillospiraceae</taxon>
        <taxon>Allofournierella</taxon>
    </lineage>
</organism>
<evidence type="ECO:0000259" key="12">
    <source>
        <dbReference type="Pfam" id="PF02542"/>
    </source>
</evidence>
<evidence type="ECO:0000256" key="7">
    <source>
        <dbReference type="ARBA" id="ARBA00022723"/>
    </source>
</evidence>
<dbReference type="Proteomes" id="UP000824193">
    <property type="component" value="Unassembled WGS sequence"/>
</dbReference>
<keyword evidence="6 11" id="KW-0548">Nucleotidyltransferase</keyword>
<feature type="binding site" evidence="11">
    <location>
        <begin position="268"/>
        <end position="270"/>
    </location>
    <ligand>
        <name>4-CDP-2-C-methyl-D-erythritol 2-phosphate</name>
        <dbReference type="ChEBI" id="CHEBI:57919"/>
    </ligand>
</feature>
<dbReference type="PROSITE" id="PS01350">
    <property type="entry name" value="ISPF"/>
    <property type="match status" value="1"/>
</dbReference>
<dbReference type="InterPro" id="IPR020555">
    <property type="entry name" value="MECDP_synthase_CS"/>
</dbReference>
<feature type="binding site" evidence="11">
    <location>
        <position position="220"/>
    </location>
    <ligand>
        <name>a divalent metal cation</name>
        <dbReference type="ChEBI" id="CHEBI:60240"/>
    </ligand>
</feature>
<dbReference type="Pfam" id="PF02542">
    <property type="entry name" value="YgbB"/>
    <property type="match status" value="1"/>
</dbReference>
<evidence type="ECO:0000256" key="6">
    <source>
        <dbReference type="ARBA" id="ARBA00022695"/>
    </source>
</evidence>
<keyword evidence="8 11" id="KW-0414">Isoprene biosynthesis</keyword>
<dbReference type="GO" id="GO:0008685">
    <property type="term" value="F:2-C-methyl-D-erythritol 2,4-cyclodiphosphate synthase activity"/>
    <property type="evidence" value="ECO:0007669"/>
    <property type="project" value="UniProtKB-UniRule"/>
</dbReference>
<feature type="site" description="Transition state stabilizer" evidence="11">
    <location>
        <position position="17"/>
    </location>
</feature>
<evidence type="ECO:0000256" key="2">
    <source>
        <dbReference type="ARBA" id="ARBA00001968"/>
    </source>
</evidence>
<feature type="site" description="Transition state stabilizer" evidence="11">
    <location>
        <position position="22"/>
    </location>
</feature>
<feature type="binding site" evidence="11">
    <location>
        <begin position="246"/>
        <end position="247"/>
    </location>
    <ligand>
        <name>4-CDP-2-C-methyl-D-erythritol 2-phosphate</name>
        <dbReference type="ChEBI" id="CHEBI:57919"/>
    </ligand>
</feature>
<evidence type="ECO:0000256" key="3">
    <source>
        <dbReference type="ARBA" id="ARBA00004709"/>
    </source>
</evidence>
<feature type="site" description="Transition state stabilizer" evidence="11">
    <location>
        <position position="246"/>
    </location>
</feature>
<dbReference type="GO" id="GO:0016114">
    <property type="term" value="P:terpenoid biosynthetic process"/>
    <property type="evidence" value="ECO:0007669"/>
    <property type="project" value="InterPro"/>
</dbReference>
<dbReference type="InterPro" id="IPR026596">
    <property type="entry name" value="IspD/F"/>
</dbReference>
<dbReference type="GO" id="GO:0050518">
    <property type="term" value="F:2-C-methyl-D-erythritol 4-phosphate cytidylyltransferase activity"/>
    <property type="evidence" value="ECO:0007669"/>
    <property type="project" value="UniProtKB-UniRule"/>
</dbReference>
<evidence type="ECO:0000256" key="11">
    <source>
        <dbReference type="HAMAP-Rule" id="MF_01520"/>
    </source>
</evidence>
<dbReference type="NCBIfam" id="TIGR00453">
    <property type="entry name" value="ispD"/>
    <property type="match status" value="1"/>
</dbReference>
<evidence type="ECO:0000256" key="9">
    <source>
        <dbReference type="ARBA" id="ARBA00023239"/>
    </source>
</evidence>
<dbReference type="CDD" id="cd00554">
    <property type="entry name" value="MECDP_synthase"/>
    <property type="match status" value="1"/>
</dbReference>
<reference evidence="13" key="2">
    <citation type="submission" date="2021-04" db="EMBL/GenBank/DDBJ databases">
        <authorList>
            <person name="Gilroy R."/>
        </authorList>
    </citation>
    <scope>NUCLEOTIDE SEQUENCE</scope>
    <source>
        <strain evidence="13">2239</strain>
    </source>
</reference>
<feature type="binding site" evidence="11">
    <location>
        <position position="351"/>
    </location>
    <ligand>
        <name>4-CDP-2-C-methyl-D-erythritol 2-phosphate</name>
        <dbReference type="ChEBI" id="CHEBI:57919"/>
    </ligand>
</feature>
<feature type="binding site" evidence="11">
    <location>
        <begin position="273"/>
        <end position="277"/>
    </location>
    <ligand>
        <name>4-CDP-2-C-methyl-D-erythritol 2-phosphate</name>
        <dbReference type="ChEBI" id="CHEBI:57919"/>
    </ligand>
</feature>
<dbReference type="Pfam" id="PF01128">
    <property type="entry name" value="IspD"/>
    <property type="match status" value="1"/>
</dbReference>
<feature type="region of interest" description="2-C-methyl-D-erythritol 4-phosphate cytidylyltransferase" evidence="11">
    <location>
        <begin position="1"/>
        <end position="214"/>
    </location>
</feature>
<comment type="pathway">
    <text evidence="3 11">Isoprenoid biosynthesis; isopentenyl diphosphate biosynthesis via DXP pathway; isopentenyl diphosphate from 1-deoxy-D-xylulose 5-phosphate: step 4/6.</text>
</comment>
<name>A0A9D1V4H6_9FIRM</name>
<comment type="pathway">
    <text evidence="11">Isoprenoid biosynthesis; isopentenyl diphosphate biosynthesis via DXP pathway; isopentenyl diphosphate from 1-deoxy-D-xylulose 5-phosphate: step 2/6.</text>
</comment>
<feature type="region of interest" description="2-C-methyl-D-erythritol 2,4-cyclodiphosphate synthase" evidence="11">
    <location>
        <begin position="214"/>
        <end position="371"/>
    </location>
</feature>
<comment type="caution">
    <text evidence="11">Lacks conserved residue(s) required for the propagation of feature annotation.</text>
</comment>
<dbReference type="Gene3D" id="3.90.550.10">
    <property type="entry name" value="Spore Coat Polysaccharide Biosynthesis Protein SpsA, Chain A"/>
    <property type="match status" value="1"/>
</dbReference>
<feature type="binding site" evidence="11">
    <location>
        <begin position="220"/>
        <end position="222"/>
    </location>
    <ligand>
        <name>4-CDP-2-C-methyl-D-erythritol 2-phosphate</name>
        <dbReference type="ChEBI" id="CHEBI:57919"/>
    </ligand>
</feature>
<feature type="site" description="Transition state stabilizer" evidence="11">
    <location>
        <position position="345"/>
    </location>
</feature>
<dbReference type="InterPro" id="IPR001228">
    <property type="entry name" value="IspD"/>
</dbReference>
<comment type="caution">
    <text evidence="13">The sequence shown here is derived from an EMBL/GenBank/DDBJ whole genome shotgun (WGS) entry which is preliminary data.</text>
</comment>
<keyword evidence="5 11" id="KW-0808">Transferase</keyword>
<evidence type="ECO:0000313" key="14">
    <source>
        <dbReference type="Proteomes" id="UP000824193"/>
    </source>
</evidence>
<comment type="catalytic activity">
    <reaction evidence="1 11">
        <text>4-CDP-2-C-methyl-D-erythritol 2-phosphate = 2-C-methyl-D-erythritol 2,4-cyclic diphosphate + CMP</text>
        <dbReference type="Rhea" id="RHEA:23864"/>
        <dbReference type="ChEBI" id="CHEBI:57919"/>
        <dbReference type="ChEBI" id="CHEBI:58483"/>
        <dbReference type="ChEBI" id="CHEBI:60377"/>
        <dbReference type="EC" id="4.6.1.12"/>
    </reaction>
</comment>
<keyword evidence="10 11" id="KW-0511">Multifunctional enzyme</keyword>
<accession>A0A9D1V4H6</accession>
<comment type="similarity">
    <text evidence="11">In the N-terminal section; belongs to the IspD/TarI cytidylyltransferase family. IspD subfamily.</text>
</comment>
<dbReference type="SUPFAM" id="SSF53448">
    <property type="entry name" value="Nucleotide-diphospho-sugar transferases"/>
    <property type="match status" value="1"/>
</dbReference>
<keyword evidence="7 11" id="KW-0479">Metal-binding</keyword>
<dbReference type="PANTHER" id="PTHR43181">
    <property type="entry name" value="2-C-METHYL-D-ERYTHRITOL 2,4-CYCLODIPHOSPHATE SYNTHASE, CHLOROPLASTIC"/>
    <property type="match status" value="1"/>
</dbReference>
<dbReference type="AlphaFoldDB" id="A0A9D1V4H6"/>
<comment type="function">
    <text evidence="11">Bifunctional enzyme that catalyzes the formation of 4-diphosphocytidyl-2-C-methyl-D-erythritol from CTP and 2-C-methyl-D-erythritol 4-phosphate (MEP) (IspD), and catalyzes the conversion of 4-diphosphocytidyl-2-C-methyl-D-erythritol 2-phosphate (CDP-ME2P) to 2-C-methyl-D-erythritol 2,4-cyclodiphosphate (ME-CPP) with a corresponding release of cytidine 5-monophosphate (CMP) (IspF).</text>
</comment>
<comment type="catalytic activity">
    <reaction evidence="11">
        <text>2-C-methyl-D-erythritol 4-phosphate + CTP + H(+) = 4-CDP-2-C-methyl-D-erythritol + diphosphate</text>
        <dbReference type="Rhea" id="RHEA:13429"/>
        <dbReference type="ChEBI" id="CHEBI:15378"/>
        <dbReference type="ChEBI" id="CHEBI:33019"/>
        <dbReference type="ChEBI" id="CHEBI:37563"/>
        <dbReference type="ChEBI" id="CHEBI:57823"/>
        <dbReference type="ChEBI" id="CHEBI:58262"/>
        <dbReference type="EC" id="2.7.7.60"/>
    </reaction>
</comment>
<feature type="binding site" evidence="11">
    <location>
        <begin position="344"/>
        <end position="347"/>
    </location>
    <ligand>
        <name>4-CDP-2-C-methyl-D-erythritol 2-phosphate</name>
        <dbReference type="ChEBI" id="CHEBI:57919"/>
    </ligand>
</feature>
<dbReference type="PANTHER" id="PTHR43181:SF1">
    <property type="entry name" value="2-C-METHYL-D-ERYTHRITOL 2,4-CYCLODIPHOSPHATE SYNTHASE, CHLOROPLASTIC"/>
    <property type="match status" value="1"/>
</dbReference>
<dbReference type="HAMAP" id="MF_00108">
    <property type="entry name" value="IspD"/>
    <property type="match status" value="1"/>
</dbReference>
<evidence type="ECO:0000256" key="5">
    <source>
        <dbReference type="ARBA" id="ARBA00022679"/>
    </source>
</evidence>
<comment type="similarity">
    <text evidence="4">Belongs to the IspF family.</text>
</comment>
<feature type="binding site" evidence="11">
    <location>
        <position position="222"/>
    </location>
    <ligand>
        <name>a divalent metal cation</name>
        <dbReference type="ChEBI" id="CHEBI:60240"/>
    </ligand>
</feature>
<dbReference type="FunFam" id="3.30.1330.50:FF:000001">
    <property type="entry name" value="2-C-methyl-D-erythritol 2,4-cyclodiphosphate synthase"/>
    <property type="match status" value="1"/>
</dbReference>
<gene>
    <name evidence="13" type="primary">ispF</name>
    <name evidence="11" type="synonym">ispDF</name>
    <name evidence="13" type="ORF">H9865_07255</name>
</gene>
<evidence type="ECO:0000256" key="8">
    <source>
        <dbReference type="ARBA" id="ARBA00023229"/>
    </source>
</evidence>
<dbReference type="CDD" id="cd02516">
    <property type="entry name" value="CDP-ME_synthetase"/>
    <property type="match status" value="1"/>
</dbReference>
<dbReference type="Gene3D" id="3.30.1330.50">
    <property type="entry name" value="2-C-methyl-D-erythritol 2,4-cyclodiphosphate synthase"/>
    <property type="match status" value="1"/>
</dbReference>
<dbReference type="InterPro" id="IPR036571">
    <property type="entry name" value="MECDP_synthase_sf"/>
</dbReference>
<dbReference type="InterPro" id="IPR029044">
    <property type="entry name" value="Nucleotide-diphossugar_trans"/>
</dbReference>
<evidence type="ECO:0000313" key="13">
    <source>
        <dbReference type="EMBL" id="HIX05884.1"/>
    </source>
</evidence>
<dbReference type="SUPFAM" id="SSF69765">
    <property type="entry name" value="IpsF-like"/>
    <property type="match status" value="1"/>
</dbReference>
<comment type="cofactor">
    <cofactor evidence="2 11">
        <name>a divalent metal cation</name>
        <dbReference type="ChEBI" id="CHEBI:60240"/>
    </cofactor>
</comment>
<dbReference type="HAMAP" id="MF_00107">
    <property type="entry name" value="IspF"/>
    <property type="match status" value="1"/>
</dbReference>
<dbReference type="GO" id="GO:0019288">
    <property type="term" value="P:isopentenyl diphosphate biosynthetic process, methylerythritol 4-phosphate pathway"/>
    <property type="evidence" value="ECO:0007669"/>
    <property type="project" value="UniProtKB-UniRule"/>
</dbReference>
<proteinExistence type="inferred from homology"/>
<dbReference type="NCBIfam" id="TIGR00151">
    <property type="entry name" value="ispF"/>
    <property type="match status" value="1"/>
</dbReference>
<evidence type="ECO:0000256" key="4">
    <source>
        <dbReference type="ARBA" id="ARBA00008480"/>
    </source>
</evidence>
<evidence type="ECO:0000256" key="1">
    <source>
        <dbReference type="ARBA" id="ARBA00000200"/>
    </source>
</evidence>
<feature type="site" description="Positions MEP for the nucleophilic attack" evidence="11">
    <location>
        <position position="200"/>
    </location>
</feature>
<keyword evidence="9 11" id="KW-0456">Lyase</keyword>
<sequence length="371" mass="38520">MKKTVTAVLVAAGSSRRMGFDKLSAPLGGGTVLSASVAAFDRHPFVSELVIVTGADETAARAAAARCQKPVTLVKGGATRALSALAGVRAAKGELVAIHDAARPFVSEAVITRVLEAAEQTGAAAPAVPVKDTIKMAGPEGLVESTPPRQKLFAMQTPQCFDRAAYLALAGDEAVTDDCQLFEQAARPVQLVEGEYENYKITTPDDLKGEKVMRIGHGYDVHKLVEGRGLILGGVKIPYEKGLLGHSDADVLTHAVMDALLGAAALGDIGKHFPDTDPAYKGADSLALARHVAELLAEQGWRPVNVDSTILCQAPKLAPHIPAMAQNLAAALGMEPGAVSVKATTEEHLGFTGQGLGIAAHAVALLEKANV</sequence>
<feature type="site" description="Positions MEP for the nucleophilic attack" evidence="11">
    <location>
        <position position="149"/>
    </location>
</feature>
<dbReference type="EC" id="4.6.1.12" evidence="11"/>
<comment type="similarity">
    <text evidence="11">In the C-terminal section; belongs to the IspF family.</text>
</comment>
<feature type="domain" description="2-C-methyl-D-erythritol 2,4-cyclodiphosphate synthase" evidence="12">
    <location>
        <begin position="213"/>
        <end position="366"/>
    </location>
</feature>